<dbReference type="OrthoDB" id="713122at2"/>
<sequence>MKKILQLLGLTIISSSAFAQTQVPNADFENWTLYKPAYNYYAANDWSDGAACVSVNGGTESCQFVNRRTTNAQSGTYALQHFDVAFASQGGGSSVNALPFWNLDENFDGVAFTGRPTSVSFYYKYATDDNQPMSIEFMLYSGNLLGDPTMIGVATFDFSTVQSTYKKVDLDFTYTSTDVPTNIFIKSDFSGDGNPKTALDTLTWDNIVFNYTATDVTDKSSPDYFTVSTSNKVLSTSRDIHAVTILDYTGRTVASFENTSSNFDVAQLKTGIYILTGTINTTPFSRKIIIE</sequence>
<feature type="chain" id="PRO_5026991556" description="Secretion system C-terminal sorting domain-containing protein" evidence="1">
    <location>
        <begin position="20"/>
        <end position="291"/>
    </location>
</feature>
<evidence type="ECO:0000313" key="4">
    <source>
        <dbReference type="Proteomes" id="UP000001822"/>
    </source>
</evidence>
<gene>
    <name evidence="3" type="ordered locus">CHU_3587</name>
</gene>
<dbReference type="EMBL" id="CP000383">
    <property type="protein sequence ID" value="ABG60820.1"/>
    <property type="molecule type" value="Genomic_DNA"/>
</dbReference>
<feature type="signal peptide" evidence="1">
    <location>
        <begin position="1"/>
        <end position="19"/>
    </location>
</feature>
<evidence type="ECO:0000259" key="2">
    <source>
        <dbReference type="Pfam" id="PF18962"/>
    </source>
</evidence>
<dbReference type="KEGG" id="chu:CHU_3587"/>
<accession>A0A6N4SW97</accession>
<dbReference type="Pfam" id="PF18962">
    <property type="entry name" value="Por_Secre_tail"/>
    <property type="match status" value="1"/>
</dbReference>
<organism evidence="3 4">
    <name type="scientific">Cytophaga hutchinsonii (strain ATCC 33406 / DSM 1761 / CIP 103989 / NBRC 15051 / NCIMB 9469 / D465)</name>
    <dbReference type="NCBI Taxonomy" id="269798"/>
    <lineage>
        <taxon>Bacteria</taxon>
        <taxon>Pseudomonadati</taxon>
        <taxon>Bacteroidota</taxon>
        <taxon>Cytophagia</taxon>
        <taxon>Cytophagales</taxon>
        <taxon>Cytophagaceae</taxon>
        <taxon>Cytophaga</taxon>
    </lineage>
</organism>
<reference evidence="3 4" key="1">
    <citation type="journal article" date="2007" name="Appl. Environ. Microbiol.">
        <title>Genome sequence of the cellulolytic gliding bacterium Cytophaga hutchinsonii.</title>
        <authorList>
            <person name="Xie G."/>
            <person name="Bruce D.C."/>
            <person name="Challacombe J.F."/>
            <person name="Chertkov O."/>
            <person name="Detter J.C."/>
            <person name="Gilna P."/>
            <person name="Han C.S."/>
            <person name="Lucas S."/>
            <person name="Misra M."/>
            <person name="Myers G.L."/>
            <person name="Richardson P."/>
            <person name="Tapia R."/>
            <person name="Thayer N."/>
            <person name="Thompson L.S."/>
            <person name="Brettin T.S."/>
            <person name="Henrissat B."/>
            <person name="Wilson D.B."/>
            <person name="McBride M.J."/>
        </authorList>
    </citation>
    <scope>NUCLEOTIDE SEQUENCE [LARGE SCALE GENOMIC DNA]</scope>
    <source>
        <strain evidence="4">ATCC 33406 / DSM 1761 / CIP 103989 / NBRC 15051 / NCIMB 9469 / D465</strain>
    </source>
</reference>
<protein>
    <recommendedName>
        <fullName evidence="2">Secretion system C-terminal sorting domain-containing protein</fullName>
    </recommendedName>
</protein>
<dbReference type="RefSeq" id="WP_011586927.1">
    <property type="nucleotide sequence ID" value="NC_008255.1"/>
</dbReference>
<dbReference type="InterPro" id="IPR026444">
    <property type="entry name" value="Secre_tail"/>
</dbReference>
<keyword evidence="1" id="KW-0732">Signal</keyword>
<dbReference type="NCBIfam" id="TIGR04183">
    <property type="entry name" value="Por_Secre_tail"/>
    <property type="match status" value="1"/>
</dbReference>
<name>A0A6N4SW97_CYTH3</name>
<dbReference type="AlphaFoldDB" id="A0A6N4SW97"/>
<keyword evidence="4" id="KW-1185">Reference proteome</keyword>
<evidence type="ECO:0000313" key="3">
    <source>
        <dbReference type="EMBL" id="ABG60820.1"/>
    </source>
</evidence>
<proteinExistence type="predicted"/>
<feature type="domain" description="Secretion system C-terminal sorting" evidence="2">
    <location>
        <begin position="223"/>
        <end position="290"/>
    </location>
</feature>
<evidence type="ECO:0000256" key="1">
    <source>
        <dbReference type="SAM" id="SignalP"/>
    </source>
</evidence>
<dbReference type="Proteomes" id="UP000001822">
    <property type="component" value="Chromosome"/>
</dbReference>